<dbReference type="Proteomes" id="UP000807716">
    <property type="component" value="Unassembled WGS sequence"/>
</dbReference>
<evidence type="ECO:0000256" key="2">
    <source>
        <dbReference type="ARBA" id="ARBA00022679"/>
    </source>
</evidence>
<keyword evidence="2" id="KW-0808">Transferase</keyword>
<dbReference type="InterPro" id="IPR001245">
    <property type="entry name" value="Ser-Thr/Tyr_kinase_cat_dom"/>
</dbReference>
<dbReference type="PROSITE" id="PS50011">
    <property type="entry name" value="PROTEIN_KINASE_DOM"/>
    <property type="match status" value="1"/>
</dbReference>
<keyword evidence="1 7" id="KW-0723">Serine/threonine-protein kinase</keyword>
<dbReference type="SMART" id="SM00220">
    <property type="entry name" value="S_TKc"/>
    <property type="match status" value="1"/>
</dbReference>
<dbReference type="Pfam" id="PF07714">
    <property type="entry name" value="PK_Tyr_Ser-Thr"/>
    <property type="match status" value="1"/>
</dbReference>
<dbReference type="InterPro" id="IPR000719">
    <property type="entry name" value="Prot_kinase_dom"/>
</dbReference>
<evidence type="ECO:0000313" key="10">
    <source>
        <dbReference type="Proteomes" id="UP000807716"/>
    </source>
</evidence>
<dbReference type="OrthoDB" id="2390637at2759"/>
<dbReference type="SMART" id="SM00671">
    <property type="entry name" value="SEL1"/>
    <property type="match status" value="3"/>
</dbReference>
<dbReference type="Gene3D" id="1.25.40.10">
    <property type="entry name" value="Tetratricopeptide repeat domain"/>
    <property type="match status" value="1"/>
</dbReference>
<evidence type="ECO:0000256" key="1">
    <source>
        <dbReference type="ARBA" id="ARBA00022527"/>
    </source>
</evidence>
<dbReference type="InterPro" id="IPR011009">
    <property type="entry name" value="Kinase-like_dom_sf"/>
</dbReference>
<comment type="similarity">
    <text evidence="7">Belongs to the protein kinase superfamily.</text>
</comment>
<gene>
    <name evidence="9" type="ORF">DFQ27_008070</name>
</gene>
<evidence type="ECO:0000256" key="4">
    <source>
        <dbReference type="ARBA" id="ARBA00022777"/>
    </source>
</evidence>
<evidence type="ECO:0000259" key="8">
    <source>
        <dbReference type="PROSITE" id="PS50011"/>
    </source>
</evidence>
<protein>
    <recommendedName>
        <fullName evidence="8">Protein kinase domain-containing protein</fullName>
    </recommendedName>
</protein>
<keyword evidence="5 6" id="KW-0067">ATP-binding</keyword>
<dbReference type="EMBL" id="JAAAJB010000662">
    <property type="protein sequence ID" value="KAG0252453.1"/>
    <property type="molecule type" value="Genomic_DNA"/>
</dbReference>
<comment type="caution">
    <text evidence="9">The sequence shown here is derived from an EMBL/GenBank/DDBJ whole genome shotgun (WGS) entry which is preliminary data.</text>
</comment>
<keyword evidence="4" id="KW-0418">Kinase</keyword>
<accession>A0A9P6TZA8</accession>
<dbReference type="Pfam" id="PF08238">
    <property type="entry name" value="Sel1"/>
    <property type="match status" value="3"/>
</dbReference>
<dbReference type="PROSITE" id="PS00107">
    <property type="entry name" value="PROTEIN_KINASE_ATP"/>
    <property type="match status" value="1"/>
</dbReference>
<dbReference type="SUPFAM" id="SSF81901">
    <property type="entry name" value="HCP-like"/>
    <property type="match status" value="1"/>
</dbReference>
<dbReference type="PANTHER" id="PTHR44329:SF288">
    <property type="entry name" value="MITOGEN-ACTIVATED PROTEIN KINASE KINASE KINASE 20"/>
    <property type="match status" value="1"/>
</dbReference>
<dbReference type="Gene3D" id="1.10.510.10">
    <property type="entry name" value="Transferase(Phosphotransferase) domain 1"/>
    <property type="match status" value="1"/>
</dbReference>
<evidence type="ECO:0000256" key="5">
    <source>
        <dbReference type="ARBA" id="ARBA00022840"/>
    </source>
</evidence>
<sequence length="440" mass="48880">MSTLIVDSFIGGGAYGQVHCAQWEGRKVAVKKFLMAQDEVRQAAIQHEINILQCLADRHIIQFYGTTYHEGQLVLIMDYAEGGSLHRAIEARLIADWPMKTRIAQEVVRGLAYIHQKDILHRDLKSMNVLLTRHMEVKLCDFGLATVKVRSASKSTSSAKGTTRWMAPELFTARPKYSTKSDMFALGVVMWELAADCTVPFREQIDNYTVIGLVKNGEREELPGETPLDYRRWVKRCWDQDPAKRPEASEMVTKYDKLDYGVGLSDRECGSDLSLTMTGMTIASSGGEGAKRPNSDTGQSYEEISVLLTKANAGDTTAQVALAVYYEKGIGVEKSKMEAFKWYLRAAASGSTKAQFKTGSCFKYGCGTVRNHAVAAYWLQQAAEGGCPLAQSELGWMYQNGLGVELDHNQALLWYHKSAEQGDLCAQNSLGLMYQKRSGS</sequence>
<evidence type="ECO:0000256" key="6">
    <source>
        <dbReference type="PROSITE-ProRule" id="PRU10141"/>
    </source>
</evidence>
<dbReference type="PANTHER" id="PTHR44329">
    <property type="entry name" value="SERINE/THREONINE-PROTEIN KINASE TNNI3K-RELATED"/>
    <property type="match status" value="1"/>
</dbReference>
<keyword evidence="10" id="KW-1185">Reference proteome</keyword>
<dbReference type="GO" id="GO:0005737">
    <property type="term" value="C:cytoplasm"/>
    <property type="evidence" value="ECO:0007669"/>
    <property type="project" value="TreeGrafter"/>
</dbReference>
<keyword evidence="3 6" id="KW-0547">Nucleotide-binding</keyword>
<feature type="domain" description="Protein kinase" evidence="8">
    <location>
        <begin position="4"/>
        <end position="258"/>
    </location>
</feature>
<dbReference type="SUPFAM" id="SSF56112">
    <property type="entry name" value="Protein kinase-like (PK-like)"/>
    <property type="match status" value="1"/>
</dbReference>
<feature type="binding site" evidence="6">
    <location>
        <position position="32"/>
    </location>
    <ligand>
        <name>ATP</name>
        <dbReference type="ChEBI" id="CHEBI:30616"/>
    </ligand>
</feature>
<dbReference type="PROSITE" id="PS00108">
    <property type="entry name" value="PROTEIN_KINASE_ST"/>
    <property type="match status" value="1"/>
</dbReference>
<dbReference type="InterPro" id="IPR017441">
    <property type="entry name" value="Protein_kinase_ATP_BS"/>
</dbReference>
<dbReference type="AlphaFoldDB" id="A0A9P6TZA8"/>
<organism evidence="9 10">
    <name type="scientific">Actinomortierella ambigua</name>
    <dbReference type="NCBI Taxonomy" id="1343610"/>
    <lineage>
        <taxon>Eukaryota</taxon>
        <taxon>Fungi</taxon>
        <taxon>Fungi incertae sedis</taxon>
        <taxon>Mucoromycota</taxon>
        <taxon>Mortierellomycotina</taxon>
        <taxon>Mortierellomycetes</taxon>
        <taxon>Mortierellales</taxon>
        <taxon>Mortierellaceae</taxon>
        <taxon>Actinomortierella</taxon>
    </lineage>
</organism>
<name>A0A9P6TZA8_9FUNG</name>
<dbReference type="InterPro" id="IPR011990">
    <property type="entry name" value="TPR-like_helical_dom_sf"/>
</dbReference>
<proteinExistence type="inferred from homology"/>
<dbReference type="GO" id="GO:0005524">
    <property type="term" value="F:ATP binding"/>
    <property type="evidence" value="ECO:0007669"/>
    <property type="project" value="UniProtKB-UniRule"/>
</dbReference>
<dbReference type="PRINTS" id="PR00109">
    <property type="entry name" value="TYRKINASE"/>
</dbReference>
<dbReference type="InterPro" id="IPR006597">
    <property type="entry name" value="Sel1-like"/>
</dbReference>
<dbReference type="InterPro" id="IPR051681">
    <property type="entry name" value="Ser/Thr_Kinases-Pseudokinases"/>
</dbReference>
<evidence type="ECO:0000256" key="3">
    <source>
        <dbReference type="ARBA" id="ARBA00022741"/>
    </source>
</evidence>
<dbReference type="GO" id="GO:0004674">
    <property type="term" value="F:protein serine/threonine kinase activity"/>
    <property type="evidence" value="ECO:0007669"/>
    <property type="project" value="UniProtKB-KW"/>
</dbReference>
<reference evidence="9" key="1">
    <citation type="journal article" date="2020" name="Fungal Divers.">
        <title>Resolving the Mortierellaceae phylogeny through synthesis of multi-gene phylogenetics and phylogenomics.</title>
        <authorList>
            <person name="Vandepol N."/>
            <person name="Liber J."/>
            <person name="Desiro A."/>
            <person name="Na H."/>
            <person name="Kennedy M."/>
            <person name="Barry K."/>
            <person name="Grigoriev I.V."/>
            <person name="Miller A.N."/>
            <person name="O'Donnell K."/>
            <person name="Stajich J.E."/>
            <person name="Bonito G."/>
        </authorList>
    </citation>
    <scope>NUCLEOTIDE SEQUENCE</scope>
    <source>
        <strain evidence="9">BC1065</strain>
    </source>
</reference>
<evidence type="ECO:0000313" key="9">
    <source>
        <dbReference type="EMBL" id="KAG0252453.1"/>
    </source>
</evidence>
<evidence type="ECO:0000256" key="7">
    <source>
        <dbReference type="RuleBase" id="RU000304"/>
    </source>
</evidence>
<dbReference type="InterPro" id="IPR008271">
    <property type="entry name" value="Ser/Thr_kinase_AS"/>
</dbReference>